<dbReference type="EMBL" id="BK014966">
    <property type="protein sequence ID" value="DAD84803.1"/>
    <property type="molecule type" value="Genomic_DNA"/>
</dbReference>
<reference evidence="1" key="1">
    <citation type="journal article" date="2021" name="Proc. Natl. Acad. Sci. U.S.A.">
        <title>A Catalog of Tens of Thousands of Viruses from Human Metagenomes Reveals Hidden Associations with Chronic Diseases.</title>
        <authorList>
            <person name="Tisza M.J."/>
            <person name="Buck C.B."/>
        </authorList>
    </citation>
    <scope>NUCLEOTIDE SEQUENCE</scope>
    <source>
        <strain evidence="1">CtfeV1</strain>
    </source>
</reference>
<organism evidence="1">
    <name type="scientific">Siphoviridae sp. ctfeV1</name>
    <dbReference type="NCBI Taxonomy" id="2826417"/>
    <lineage>
        <taxon>Viruses</taxon>
        <taxon>Duplodnaviria</taxon>
        <taxon>Heunggongvirae</taxon>
        <taxon>Uroviricota</taxon>
        <taxon>Caudoviricetes</taxon>
    </lineage>
</organism>
<protein>
    <submittedName>
        <fullName evidence="1">Uncharacterized protein</fullName>
    </submittedName>
</protein>
<sequence>MSPSSIFSIHESITSRDNGPVISVASLPSYR</sequence>
<name>A0A8S5MS57_9CAUD</name>
<evidence type="ECO:0000313" key="1">
    <source>
        <dbReference type="EMBL" id="DAD84803.1"/>
    </source>
</evidence>
<proteinExistence type="predicted"/>
<accession>A0A8S5MS57</accession>